<reference evidence="1" key="1">
    <citation type="journal article" date="2020" name="Fungal Divers.">
        <title>Resolving the Mortierellaceae phylogeny through synthesis of multi-gene phylogenetics and phylogenomics.</title>
        <authorList>
            <person name="Vandepol N."/>
            <person name="Liber J."/>
            <person name="Desiro A."/>
            <person name="Na H."/>
            <person name="Kennedy M."/>
            <person name="Barry K."/>
            <person name="Grigoriev I.V."/>
            <person name="Miller A.N."/>
            <person name="O'Donnell K."/>
            <person name="Stajich J.E."/>
            <person name="Bonito G."/>
        </authorList>
    </citation>
    <scope>NUCLEOTIDE SEQUENCE</scope>
    <source>
        <strain evidence="1">KOD948</strain>
    </source>
</reference>
<comment type="caution">
    <text evidence="1">The sequence shown here is derived from an EMBL/GenBank/DDBJ whole genome shotgun (WGS) entry which is preliminary data.</text>
</comment>
<protein>
    <submittedName>
        <fullName evidence="1">Uncharacterized protein</fullName>
    </submittedName>
</protein>
<evidence type="ECO:0000313" key="2">
    <source>
        <dbReference type="Proteomes" id="UP000726737"/>
    </source>
</evidence>
<sequence length="797" mass="90286">CLERIVSYAAQDHRVLSTLMQVNSTLFRLAIPYLYREPFRFTFGDEFQLDWDTESWTRYLREVRHAKLLRKHSLRRWHRTSAGSVDLESNSSLQTPLLFTRIPQLLERLLAPQLSNKGLAPTATTAFHTVNYLDYVEHLDLDSFLDNAFQTLFSGLSTPSGSNPQTQYWTRKSNGSCLTHERTFVERVLFLSTAEHITSLSISVATFARLQRDLMEHLLDHSSQESTAVAPVISKNSAGIMKGAPLSQLARLNISGLHAELKPKVLRAIRWFVRRHVASYPGALRAISFEGTGDSAVNRRRVRNRNVIHVEPVQPGVVHFSNQDIENGNGVGEVQEDEAAQADDPPNNVLVVDETGNINNIIDNTGAAMPADFHSQYYLLAHNPDESSVVDFMRILSELNGQLEELDLSQWSWGVISQQALDLIPTEHLITLRFHPRSRIQSVSGRAFVKSLSKLSALDIHAFDANMLNWDDNTSDILTPSTQLKSTIPSSHPLLTELSLTGSVPNVLPVIRDAIHHTGKTLASIDLTAYLDGFLSAQETLQLLDWSTCLSNSMIPHLTTLRLHGHLALSFDAPLLSEMCPTLRRFGLTIKSYTSSSFVRSELARVLPRFMTPWIRDKIEGQWVTTRTTRKFSLHMLELEGPWILTERDVDQIADQISGLVVLNLVGCRFHPSTVRYADEHGGNNQQQDTIPVVRLAERLQDTLRVLHIHRRGLEREPNRYSGDFSTPIRSIKDCREPCAPEPSEPVLVFKRRFPKVKLVVREKQHENSFVLAPSRETLRRIQRPIPRILEEVQNIF</sequence>
<name>A0A9P6PM57_9FUNG</name>
<keyword evidence="2" id="KW-1185">Reference proteome</keyword>
<dbReference type="Proteomes" id="UP000726737">
    <property type="component" value="Unassembled WGS sequence"/>
</dbReference>
<dbReference type="EMBL" id="JAAAJA010001153">
    <property type="protein sequence ID" value="KAG0247951.1"/>
    <property type="molecule type" value="Genomic_DNA"/>
</dbReference>
<organism evidence="1 2">
    <name type="scientific">Mortierella polycephala</name>
    <dbReference type="NCBI Taxonomy" id="41804"/>
    <lineage>
        <taxon>Eukaryota</taxon>
        <taxon>Fungi</taxon>
        <taxon>Fungi incertae sedis</taxon>
        <taxon>Mucoromycota</taxon>
        <taxon>Mortierellomycotina</taxon>
        <taxon>Mortierellomycetes</taxon>
        <taxon>Mortierellales</taxon>
        <taxon>Mortierellaceae</taxon>
        <taxon>Mortierella</taxon>
    </lineage>
</organism>
<accession>A0A9P6PM57</accession>
<dbReference type="AlphaFoldDB" id="A0A9P6PM57"/>
<proteinExistence type="predicted"/>
<feature type="non-terminal residue" evidence="1">
    <location>
        <position position="797"/>
    </location>
</feature>
<evidence type="ECO:0000313" key="1">
    <source>
        <dbReference type="EMBL" id="KAG0247951.1"/>
    </source>
</evidence>
<dbReference type="OrthoDB" id="2398988at2759"/>
<gene>
    <name evidence="1" type="ORF">BG011_000696</name>
</gene>